<accession>A0A9W8XMF6</accession>
<reference evidence="2" key="1">
    <citation type="submission" date="2022-10" db="EMBL/GenBank/DDBJ databases">
        <title>Tapping the CABI collections for fungal endophytes: first genome assemblies for Collariella, Neodidymelliopsis, Ascochyta clinopodiicola, Didymella pomorum, Didymosphaeria variabile, Neocosmospora piperis and Neocucurbitaria cava.</title>
        <authorList>
            <person name="Hill R."/>
        </authorList>
    </citation>
    <scope>NUCLEOTIDE SEQUENCE</scope>
    <source>
        <strain evidence="2">IMI 356815</strain>
    </source>
</reference>
<evidence type="ECO:0000256" key="1">
    <source>
        <dbReference type="SAM" id="MobiDB-lite"/>
    </source>
</evidence>
<dbReference type="RefSeq" id="XP_056072055.1">
    <property type="nucleotide sequence ID" value="XM_056214788.1"/>
</dbReference>
<dbReference type="Proteomes" id="UP001140513">
    <property type="component" value="Unassembled WGS sequence"/>
</dbReference>
<dbReference type="GeneID" id="80909545"/>
<keyword evidence="3" id="KW-1185">Reference proteome</keyword>
<evidence type="ECO:0000313" key="2">
    <source>
        <dbReference type="EMBL" id="KAJ4354281.1"/>
    </source>
</evidence>
<proteinExistence type="predicted"/>
<comment type="caution">
    <text evidence="2">The sequence shown here is derived from an EMBL/GenBank/DDBJ whole genome shotgun (WGS) entry which is preliminary data.</text>
</comment>
<gene>
    <name evidence="2" type="ORF">N0V89_006015</name>
</gene>
<organism evidence="2 3">
    <name type="scientific">Didymosphaeria variabile</name>
    <dbReference type="NCBI Taxonomy" id="1932322"/>
    <lineage>
        <taxon>Eukaryota</taxon>
        <taxon>Fungi</taxon>
        <taxon>Dikarya</taxon>
        <taxon>Ascomycota</taxon>
        <taxon>Pezizomycotina</taxon>
        <taxon>Dothideomycetes</taxon>
        <taxon>Pleosporomycetidae</taxon>
        <taxon>Pleosporales</taxon>
        <taxon>Massarineae</taxon>
        <taxon>Didymosphaeriaceae</taxon>
        <taxon>Didymosphaeria</taxon>
    </lineage>
</organism>
<feature type="region of interest" description="Disordered" evidence="1">
    <location>
        <begin position="22"/>
        <end position="106"/>
    </location>
</feature>
<evidence type="ECO:0000313" key="3">
    <source>
        <dbReference type="Proteomes" id="UP001140513"/>
    </source>
</evidence>
<protein>
    <submittedName>
        <fullName evidence="2">Uncharacterized protein</fullName>
    </submittedName>
</protein>
<name>A0A9W8XMF6_9PLEO</name>
<dbReference type="EMBL" id="JAPEUX010000004">
    <property type="protein sequence ID" value="KAJ4354281.1"/>
    <property type="molecule type" value="Genomic_DNA"/>
</dbReference>
<sequence length="146" mass="15361">MSPSAPHDLEFSTDGIHMSTDRASVHSTDENVQEPGGGIIEVDLEPTVRTRLLNHTASSGGEENGSPGAMSPRPASGRSYGSFNTDNGFGGRFPGSIDPHTGEEADATHALLGDAFADGVLGRGRGQKSTTQYLAERHGVKNRKLM</sequence>
<dbReference type="AlphaFoldDB" id="A0A9W8XMF6"/>